<keyword evidence="2" id="KW-1185">Reference proteome</keyword>
<name>A0A4C1TF18_EUMVA</name>
<comment type="caution">
    <text evidence="1">The sequence shown here is derived from an EMBL/GenBank/DDBJ whole genome shotgun (WGS) entry which is preliminary data.</text>
</comment>
<dbReference type="Proteomes" id="UP000299102">
    <property type="component" value="Unassembled WGS sequence"/>
</dbReference>
<evidence type="ECO:0000313" key="1">
    <source>
        <dbReference type="EMBL" id="GBP12796.1"/>
    </source>
</evidence>
<evidence type="ECO:0008006" key="3">
    <source>
        <dbReference type="Google" id="ProtNLM"/>
    </source>
</evidence>
<feature type="non-terminal residue" evidence="1">
    <location>
        <position position="159"/>
    </location>
</feature>
<reference evidence="1 2" key="1">
    <citation type="journal article" date="2019" name="Commun. Biol.">
        <title>The bagworm genome reveals a unique fibroin gene that provides high tensile strength.</title>
        <authorList>
            <person name="Kono N."/>
            <person name="Nakamura H."/>
            <person name="Ohtoshi R."/>
            <person name="Tomita M."/>
            <person name="Numata K."/>
            <person name="Arakawa K."/>
        </authorList>
    </citation>
    <scope>NUCLEOTIDE SEQUENCE [LARGE SCALE GENOMIC DNA]</scope>
</reference>
<sequence length="159" mass="18109">MDIGVHVPYIPEKQFGLKRELYGTCTLKFQSDIVQSLREQKSTVAVSLDIEKAFDKAYHNGILFKMMQIGFDPSYFMYDFPHELNDSQGILYADDSLLYAHDESPLVALSRVSSHLRNASGKCKYTVVPESKRLKLALGDSEIEFRDSIKYLGVNFSKL</sequence>
<organism evidence="1 2">
    <name type="scientific">Eumeta variegata</name>
    <name type="common">Bagworm moth</name>
    <name type="synonym">Eumeta japonica</name>
    <dbReference type="NCBI Taxonomy" id="151549"/>
    <lineage>
        <taxon>Eukaryota</taxon>
        <taxon>Metazoa</taxon>
        <taxon>Ecdysozoa</taxon>
        <taxon>Arthropoda</taxon>
        <taxon>Hexapoda</taxon>
        <taxon>Insecta</taxon>
        <taxon>Pterygota</taxon>
        <taxon>Neoptera</taxon>
        <taxon>Endopterygota</taxon>
        <taxon>Lepidoptera</taxon>
        <taxon>Glossata</taxon>
        <taxon>Ditrysia</taxon>
        <taxon>Tineoidea</taxon>
        <taxon>Psychidae</taxon>
        <taxon>Oiketicinae</taxon>
        <taxon>Eumeta</taxon>
    </lineage>
</organism>
<gene>
    <name evidence="1" type="ORF">EVAR_91273_1</name>
</gene>
<evidence type="ECO:0000313" key="2">
    <source>
        <dbReference type="Proteomes" id="UP000299102"/>
    </source>
</evidence>
<proteinExistence type="predicted"/>
<dbReference type="EMBL" id="BGZK01005159">
    <property type="protein sequence ID" value="GBP12796.1"/>
    <property type="molecule type" value="Genomic_DNA"/>
</dbReference>
<accession>A0A4C1TF18</accession>
<dbReference type="AlphaFoldDB" id="A0A4C1TF18"/>
<dbReference type="OrthoDB" id="8061547at2759"/>
<protein>
    <recommendedName>
        <fullName evidence="3">Reverse transcriptase domain-containing protein</fullName>
    </recommendedName>
</protein>